<dbReference type="EMBL" id="JYDL01000119">
    <property type="protein sequence ID" value="KRX15917.1"/>
    <property type="molecule type" value="Genomic_DNA"/>
</dbReference>
<reference evidence="1 2" key="1">
    <citation type="submission" date="2015-01" db="EMBL/GenBank/DDBJ databases">
        <title>Evolution of Trichinella species and genotypes.</title>
        <authorList>
            <person name="Korhonen P.K."/>
            <person name="Edoardo P."/>
            <person name="Giuseppe L.R."/>
            <person name="Gasser R.B."/>
        </authorList>
    </citation>
    <scope>NUCLEOTIDE SEQUENCE [LARGE SCALE GENOMIC DNA]</scope>
    <source>
        <strain evidence="1">ISS37</strain>
    </source>
</reference>
<evidence type="ECO:0000313" key="2">
    <source>
        <dbReference type="Proteomes" id="UP000054630"/>
    </source>
</evidence>
<dbReference type="Proteomes" id="UP000054630">
    <property type="component" value="Unassembled WGS sequence"/>
</dbReference>
<dbReference type="AlphaFoldDB" id="A0A0V0RN89"/>
<accession>A0A0V0RN89</accession>
<organism evidence="1 2">
    <name type="scientific">Trichinella nelsoni</name>
    <dbReference type="NCBI Taxonomy" id="6336"/>
    <lineage>
        <taxon>Eukaryota</taxon>
        <taxon>Metazoa</taxon>
        <taxon>Ecdysozoa</taxon>
        <taxon>Nematoda</taxon>
        <taxon>Enoplea</taxon>
        <taxon>Dorylaimia</taxon>
        <taxon>Trichinellida</taxon>
        <taxon>Trichinellidae</taxon>
        <taxon>Trichinella</taxon>
    </lineage>
</organism>
<keyword evidence="2" id="KW-1185">Reference proteome</keyword>
<gene>
    <name evidence="1" type="ORF">T07_6794</name>
</gene>
<comment type="caution">
    <text evidence="1">The sequence shown here is derived from an EMBL/GenBank/DDBJ whole genome shotgun (WGS) entry which is preliminary data.</text>
</comment>
<sequence>MDILKINNTQPNIHLTTDVTASQQSTSALFGENIHSHFPHIIFNTKALKWKRKRERRPKK</sequence>
<protein>
    <submittedName>
        <fullName evidence="1">Uncharacterized protein</fullName>
    </submittedName>
</protein>
<name>A0A0V0RN89_9BILA</name>
<proteinExistence type="predicted"/>
<evidence type="ECO:0000313" key="1">
    <source>
        <dbReference type="EMBL" id="KRX15917.1"/>
    </source>
</evidence>